<feature type="chain" id="PRO_5041651418" evidence="3">
    <location>
        <begin position="24"/>
        <end position="757"/>
    </location>
</feature>
<feature type="signal peptide" evidence="3">
    <location>
        <begin position="1"/>
        <end position="23"/>
    </location>
</feature>
<dbReference type="EMBL" id="CP116968">
    <property type="protein sequence ID" value="WNM63599.1"/>
    <property type="molecule type" value="Genomic_DNA"/>
</dbReference>
<name>A0AA96K4Q8_9BACT</name>
<keyword evidence="2 3" id="KW-0732">Signal</keyword>
<reference evidence="4 5" key="1">
    <citation type="submission" date="2023-01" db="EMBL/GenBank/DDBJ databases">
        <title>Cultivation and genomic characterization of new, ubiquitous marine nitrite-oxidizing bacteria from the Nitrospirales.</title>
        <authorList>
            <person name="Mueller A.J."/>
            <person name="Daebeler A."/>
            <person name="Herbold C.W."/>
            <person name="Kirkegaard R.H."/>
            <person name="Daims H."/>
        </authorList>
    </citation>
    <scope>NUCLEOTIDE SEQUENCE [LARGE SCALE GENOMIC DNA]</scope>
    <source>
        <strain evidence="4 5">DK</strain>
    </source>
</reference>
<protein>
    <submittedName>
        <fullName evidence="4">VacJ family lipoprotein</fullName>
    </submittedName>
</protein>
<dbReference type="PANTHER" id="PTHR30035:SF3">
    <property type="entry name" value="INTERMEMBRANE PHOSPHOLIPID TRANSPORT SYSTEM LIPOPROTEIN MLAA"/>
    <property type="match status" value="1"/>
</dbReference>
<dbReference type="InterPro" id="IPR007428">
    <property type="entry name" value="MlaA"/>
</dbReference>
<dbReference type="RefSeq" id="WP_312748287.1">
    <property type="nucleotide sequence ID" value="NZ_CP116968.1"/>
</dbReference>
<dbReference type="GO" id="GO:0016020">
    <property type="term" value="C:membrane"/>
    <property type="evidence" value="ECO:0007669"/>
    <property type="project" value="InterPro"/>
</dbReference>
<dbReference type="SUPFAM" id="SSF53474">
    <property type="entry name" value="alpha/beta-Hydrolases"/>
    <property type="match status" value="1"/>
</dbReference>
<dbReference type="Proteomes" id="UP001302494">
    <property type="component" value="Chromosome"/>
</dbReference>
<keyword evidence="4" id="KW-0449">Lipoprotein</keyword>
<dbReference type="KEGG" id="nneo:PQG83_07550"/>
<dbReference type="Pfam" id="PF04333">
    <property type="entry name" value="MlaA"/>
    <property type="match status" value="1"/>
</dbReference>
<dbReference type="Gene3D" id="3.40.50.1820">
    <property type="entry name" value="alpha/beta hydrolase"/>
    <property type="match status" value="1"/>
</dbReference>
<dbReference type="InterPro" id="IPR029058">
    <property type="entry name" value="AB_hydrolase_fold"/>
</dbReference>
<dbReference type="PRINTS" id="PR01805">
    <property type="entry name" value="VACJLIPOPROT"/>
</dbReference>
<organism evidence="4 5">
    <name type="scientific">Candidatus Nitrospira neomarina</name>
    <dbReference type="NCBI Taxonomy" id="3020899"/>
    <lineage>
        <taxon>Bacteria</taxon>
        <taxon>Pseudomonadati</taxon>
        <taxon>Nitrospirota</taxon>
        <taxon>Nitrospiria</taxon>
        <taxon>Nitrospirales</taxon>
        <taxon>Nitrospiraceae</taxon>
        <taxon>Nitrospira</taxon>
    </lineage>
</organism>
<accession>A0AA96K4Q8</accession>
<gene>
    <name evidence="4" type="ORF">PQG83_07550</name>
</gene>
<dbReference type="AlphaFoldDB" id="A0AA96K4Q8"/>
<evidence type="ECO:0000256" key="1">
    <source>
        <dbReference type="ARBA" id="ARBA00010634"/>
    </source>
</evidence>
<evidence type="ECO:0000256" key="2">
    <source>
        <dbReference type="ARBA" id="ARBA00022729"/>
    </source>
</evidence>
<proteinExistence type="inferred from homology"/>
<comment type="similarity">
    <text evidence="1">Belongs to the MlaA family.</text>
</comment>
<evidence type="ECO:0000313" key="4">
    <source>
        <dbReference type="EMBL" id="WNM63599.1"/>
    </source>
</evidence>
<keyword evidence="5" id="KW-1185">Reference proteome</keyword>
<evidence type="ECO:0000256" key="3">
    <source>
        <dbReference type="SAM" id="SignalP"/>
    </source>
</evidence>
<sequence>MFKRVFLFFMLSMVGWLSSVSQAQEAGYDYPDVSPYAATVIGTPVALKADLPKHIPIEDRELTVFPDRALPDILWYGENMRYSLVSQDKPSPLIFVIAGTGAGYNSEKMQVLQRAFFQAGFHVLSLSSPTHPDFIVSASRTGIPGHLLEDSQDLYRVMRLAWLDIEHEMEVTEFYLTGYSLGAAQAAFVSRLDGEQKDFDFTKILLINPPVSLYTSTTILDDLLANNIPGGIDKLPDFFDNVFHTFSEEYQHGEFVSLSGDFLYSAYKNRHLPDGLLAALIGTSFRLSSANMIFTSDVLTNSGYIKPKNLVLSTTDSVTDYFKVSNHVTFLDYFREMFYPFFQARYPGMTEQGLIANLSLATLEEYLRHTPKIGLLHNADDIILAPGELHYLKTIFGPRAKIYPRGGHCGNLDHRTTLNYIVDFFRNPLPLHMVQQPETMLPTPGSMAGGYPAHQARGQNDLSVPRIPQRISYPSSLDFQSQLDQQIQDLESRLQESHAYLQAAQAQATASENNPDAALIMVNTRSAQVAEGGRIEPAKRPIEDVVHPDARYLVDIYDPIEEFNRGTYKFNAQFDEYIFLPVVHGYEAVMPDFFEDRISNFFSNIADIRNLINAMLQLKGEATLNTLGRFLINCTFGLGGFFDHATPLGLLQQTEDFGQTLGHYGLNPGAYVVLPIFGPSSLRDTTGLLTDSAASIFYLYTPLHLNYHYERSVPFSLTWGVDMRHQLSFRYYQTGSPFEYDLIRFLYTKYRELEIAK</sequence>
<evidence type="ECO:0000313" key="5">
    <source>
        <dbReference type="Proteomes" id="UP001302494"/>
    </source>
</evidence>
<dbReference type="GO" id="GO:0120010">
    <property type="term" value="P:intermembrane phospholipid transfer"/>
    <property type="evidence" value="ECO:0007669"/>
    <property type="project" value="TreeGrafter"/>
</dbReference>
<dbReference type="PANTHER" id="PTHR30035">
    <property type="entry name" value="LIPOPROTEIN VACJ-RELATED"/>
    <property type="match status" value="1"/>
</dbReference>